<proteinExistence type="predicted"/>
<evidence type="ECO:0000313" key="2">
    <source>
        <dbReference type="EMBL" id="CAE8634346.1"/>
    </source>
</evidence>
<evidence type="ECO:0000256" key="1">
    <source>
        <dbReference type="SAM" id="SignalP"/>
    </source>
</evidence>
<name>A0A813H9K6_POLGL</name>
<gene>
    <name evidence="2" type="ORF">PGLA1383_LOCUS49994</name>
</gene>
<dbReference type="EMBL" id="CAJNNV010030981">
    <property type="protein sequence ID" value="CAE8634346.1"/>
    <property type="molecule type" value="Genomic_DNA"/>
</dbReference>
<comment type="caution">
    <text evidence="2">The sequence shown here is derived from an EMBL/GenBank/DDBJ whole genome shotgun (WGS) entry which is preliminary data.</text>
</comment>
<feature type="chain" id="PRO_5032627191" evidence="1">
    <location>
        <begin position="38"/>
        <end position="247"/>
    </location>
</feature>
<protein>
    <submittedName>
        <fullName evidence="2">Uncharacterized protein</fullName>
    </submittedName>
</protein>
<dbReference type="AlphaFoldDB" id="A0A813H9K6"/>
<sequence length="247" mass="26732">MGPRRPDGNREAKPLRSGILGRNGLLMLSLVLTLARADVNDLSHYVVNSFDPLYKDPSLRISSVEGQCGAGALPGSVMVVPTSSEIHAANGSDWRWSDNGPQSCATPCEYSTEDGGAYFCRNAPGGLSAERLHCACETCPCANHNGGFACSNCVDDAACGSGKRCSRQGLMSATMSRPYTCQFSDAFRRSSTYTLFWPVGWANPAVFLQWFPQEDRLHLDFAGNMCSRNQPIQFQCSCSDCSLLTDS</sequence>
<organism evidence="2 3">
    <name type="scientific">Polarella glacialis</name>
    <name type="common">Dinoflagellate</name>
    <dbReference type="NCBI Taxonomy" id="89957"/>
    <lineage>
        <taxon>Eukaryota</taxon>
        <taxon>Sar</taxon>
        <taxon>Alveolata</taxon>
        <taxon>Dinophyceae</taxon>
        <taxon>Suessiales</taxon>
        <taxon>Suessiaceae</taxon>
        <taxon>Polarella</taxon>
    </lineage>
</organism>
<evidence type="ECO:0000313" key="3">
    <source>
        <dbReference type="Proteomes" id="UP000654075"/>
    </source>
</evidence>
<keyword evidence="3" id="KW-1185">Reference proteome</keyword>
<keyword evidence="1" id="KW-0732">Signal</keyword>
<reference evidence="2" key="1">
    <citation type="submission" date="2021-02" db="EMBL/GenBank/DDBJ databases">
        <authorList>
            <person name="Dougan E. K."/>
            <person name="Rhodes N."/>
            <person name="Thang M."/>
            <person name="Chan C."/>
        </authorList>
    </citation>
    <scope>NUCLEOTIDE SEQUENCE</scope>
</reference>
<dbReference type="Proteomes" id="UP000654075">
    <property type="component" value="Unassembled WGS sequence"/>
</dbReference>
<accession>A0A813H9K6</accession>
<feature type="signal peptide" evidence="1">
    <location>
        <begin position="1"/>
        <end position="37"/>
    </location>
</feature>
<feature type="non-terminal residue" evidence="2">
    <location>
        <position position="1"/>
    </location>
</feature>
<dbReference type="OrthoDB" id="425071at2759"/>